<evidence type="ECO:0000256" key="4">
    <source>
        <dbReference type="RuleBase" id="RU361150"/>
    </source>
</evidence>
<dbReference type="SMART" id="SM00199">
    <property type="entry name" value="SCY"/>
    <property type="match status" value="1"/>
</dbReference>
<dbReference type="PANTHER" id="PTHR12015">
    <property type="entry name" value="SMALL INDUCIBLE CYTOKINE A"/>
    <property type="match status" value="1"/>
</dbReference>
<dbReference type="GeneTree" id="ENSGT00940000165476"/>
<keyword evidence="4" id="KW-0964">Secreted</keyword>
<keyword evidence="4" id="KW-0145">Chemotaxis</keyword>
<dbReference type="Ensembl" id="ENSEAST00005017600.2">
    <property type="protein sequence ID" value="ENSEASP00005016196.1"/>
    <property type="gene ID" value="ENSEASG00005011251.2"/>
</dbReference>
<feature type="domain" description="Chemokine interleukin-8-like" evidence="6">
    <location>
        <begin position="96"/>
        <end position="154"/>
    </location>
</feature>
<dbReference type="InterPro" id="IPR000827">
    <property type="entry name" value="Chemokine_CC_CS"/>
</dbReference>
<comment type="subcellular location">
    <subcellularLocation>
        <location evidence="4">Secreted</location>
    </subcellularLocation>
</comment>
<evidence type="ECO:0000256" key="2">
    <source>
        <dbReference type="ARBA" id="ARBA00022514"/>
    </source>
</evidence>
<reference evidence="7" key="3">
    <citation type="submission" date="2025-09" db="UniProtKB">
        <authorList>
            <consortium name="Ensembl"/>
        </authorList>
    </citation>
    <scope>IDENTIFICATION</scope>
</reference>
<name>A0A8C4LW85_EQUAS</name>
<feature type="region of interest" description="Disordered" evidence="5">
    <location>
        <begin position="1"/>
        <end position="31"/>
    </location>
</feature>
<dbReference type="PROSITE" id="PS00472">
    <property type="entry name" value="SMALL_CYTOKINES_CC"/>
    <property type="match status" value="1"/>
</dbReference>
<reference evidence="7" key="2">
    <citation type="submission" date="2025-08" db="UniProtKB">
        <authorList>
            <consortium name="Ensembl"/>
        </authorList>
    </citation>
    <scope>IDENTIFICATION</scope>
</reference>
<organism evidence="7 8">
    <name type="scientific">Equus asinus</name>
    <name type="common">Donkey</name>
    <name type="synonym">Equus africanus asinus</name>
    <dbReference type="NCBI Taxonomy" id="9793"/>
    <lineage>
        <taxon>Eukaryota</taxon>
        <taxon>Metazoa</taxon>
        <taxon>Chordata</taxon>
        <taxon>Craniata</taxon>
        <taxon>Vertebrata</taxon>
        <taxon>Euteleostomi</taxon>
        <taxon>Mammalia</taxon>
        <taxon>Eutheria</taxon>
        <taxon>Laurasiatheria</taxon>
        <taxon>Perissodactyla</taxon>
        <taxon>Equidae</taxon>
        <taxon>Equus</taxon>
    </lineage>
</organism>
<dbReference type="SUPFAM" id="SSF54117">
    <property type="entry name" value="Interleukin 8-like chemokines"/>
    <property type="match status" value="1"/>
</dbReference>
<dbReference type="GO" id="GO:0006954">
    <property type="term" value="P:inflammatory response"/>
    <property type="evidence" value="ECO:0007669"/>
    <property type="project" value="TreeGrafter"/>
</dbReference>
<evidence type="ECO:0000313" key="8">
    <source>
        <dbReference type="Proteomes" id="UP000694387"/>
    </source>
</evidence>
<evidence type="ECO:0000256" key="1">
    <source>
        <dbReference type="ARBA" id="ARBA00010868"/>
    </source>
</evidence>
<dbReference type="GO" id="GO:0008009">
    <property type="term" value="F:chemokine activity"/>
    <property type="evidence" value="ECO:0007669"/>
    <property type="project" value="InterPro"/>
</dbReference>
<dbReference type="InterPro" id="IPR001811">
    <property type="entry name" value="Chemokine_IL8-like_dom"/>
</dbReference>
<accession>A0A8C4LW85</accession>
<dbReference type="PANTHER" id="PTHR12015:SF77">
    <property type="entry name" value="C-C MOTIF CHEMOKINE 15"/>
    <property type="match status" value="1"/>
</dbReference>
<protein>
    <recommendedName>
        <fullName evidence="4">C-C motif chemokine</fullName>
    </recommendedName>
</protein>
<dbReference type="AlphaFoldDB" id="A0A8C4LW85"/>
<dbReference type="Gene3D" id="2.40.50.40">
    <property type="match status" value="1"/>
</dbReference>
<evidence type="ECO:0000256" key="5">
    <source>
        <dbReference type="SAM" id="MobiDB-lite"/>
    </source>
</evidence>
<keyword evidence="3" id="KW-1015">Disulfide bond</keyword>
<dbReference type="GO" id="GO:0030335">
    <property type="term" value="P:positive regulation of cell migration"/>
    <property type="evidence" value="ECO:0007669"/>
    <property type="project" value="TreeGrafter"/>
</dbReference>
<dbReference type="InterPro" id="IPR039809">
    <property type="entry name" value="Chemokine_b/g/d"/>
</dbReference>
<reference evidence="7 8" key="1">
    <citation type="journal article" date="2020" name="Nat. Commun.">
        <title>Donkey genomes provide new insights into domestication and selection for coat color.</title>
        <authorList>
            <person name="Wang"/>
            <person name="C."/>
            <person name="Li"/>
            <person name="H."/>
            <person name="Guo"/>
            <person name="Y."/>
            <person name="Huang"/>
            <person name="J."/>
            <person name="Sun"/>
            <person name="Y."/>
            <person name="Min"/>
            <person name="J."/>
            <person name="Wang"/>
            <person name="J."/>
            <person name="Fang"/>
            <person name="X."/>
            <person name="Zhao"/>
            <person name="Z."/>
            <person name="Wang"/>
            <person name="S."/>
            <person name="Zhang"/>
            <person name="Y."/>
            <person name="Liu"/>
            <person name="Q."/>
            <person name="Jiang"/>
            <person name="Q."/>
            <person name="Wang"/>
            <person name="X."/>
            <person name="Guo"/>
            <person name="Y."/>
            <person name="Yang"/>
            <person name="C."/>
            <person name="Wang"/>
            <person name="Y."/>
            <person name="Tian"/>
            <person name="F."/>
            <person name="Zhuang"/>
            <person name="G."/>
            <person name="Fan"/>
            <person name="Y."/>
            <person name="Gao"/>
            <person name="Q."/>
            <person name="Li"/>
            <person name="Y."/>
            <person name="Ju"/>
            <person name="Z."/>
            <person name="Li"/>
            <person name="J."/>
            <person name="Li"/>
            <person name="R."/>
            <person name="Hou"/>
            <person name="M."/>
            <person name="Yang"/>
            <person name="G."/>
            <person name="Liu"/>
            <person name="G."/>
            <person name="Liu"/>
            <person name="W."/>
            <person name="Guo"/>
            <person name="J."/>
            <person name="Pan"/>
            <person name="S."/>
            <person name="Fan"/>
            <person name="G."/>
            <person name="Zhang"/>
            <person name="W."/>
            <person name="Zhang"/>
            <person name="R."/>
            <person name="Yu"/>
            <person name="J."/>
            <person name="Zhang"/>
            <person name="X."/>
            <person name="Yin"/>
            <person name="Q."/>
            <person name="Ji"/>
            <person name="C."/>
            <person name="Jin"/>
            <person name="Y."/>
            <person name="Yue"/>
            <person name="G."/>
            <person name="Liu"/>
            <person name="M."/>
            <person name="Xu"/>
            <person name="J."/>
            <person name="Liu"/>
            <person name="S."/>
            <person name="Jordana"/>
            <person name="J."/>
            <person name="Noce"/>
            <person name="A."/>
            <person name="Amills"/>
            <person name="M."/>
            <person name="Wu"/>
            <person name="D.D."/>
            <person name="Li"/>
            <person name="S."/>
            <person name="Zhou"/>
            <person name="X. and Zhong"/>
            <person name="J."/>
        </authorList>
    </citation>
    <scope>NUCLEOTIDE SEQUENCE [LARGE SCALE GENOMIC DNA]</scope>
</reference>
<dbReference type="InterPro" id="IPR036048">
    <property type="entry name" value="Interleukin_8-like_sf"/>
</dbReference>
<dbReference type="GO" id="GO:0061844">
    <property type="term" value="P:antimicrobial humoral immune response mediated by antimicrobial peptide"/>
    <property type="evidence" value="ECO:0007669"/>
    <property type="project" value="TreeGrafter"/>
</dbReference>
<keyword evidence="8" id="KW-1185">Reference proteome</keyword>
<evidence type="ECO:0000313" key="7">
    <source>
        <dbReference type="Ensembl" id="ENSEASP00005016196.1"/>
    </source>
</evidence>
<evidence type="ECO:0000256" key="3">
    <source>
        <dbReference type="ARBA" id="ARBA00023157"/>
    </source>
</evidence>
<sequence length="168" mass="18839">MSPYLTHFQKFPEKSQGPNSRNEARVRPRAQTGVRWSRIIASHQGMGLRNETGGDTKTVLPPSHVSPFLVCFSQIESTMEGHQVQVSIIKAGFHSPADCCLSYTSQKIRCELMTSYFETSSGCSRPGVIFLTKKGKFVCADPFNKRVRNCMTYLKPSDTKDLKKMNLA</sequence>
<dbReference type="Proteomes" id="UP000694387">
    <property type="component" value="Chromosome 13"/>
</dbReference>
<keyword evidence="2 4" id="KW-0202">Cytokine</keyword>
<comment type="similarity">
    <text evidence="1 4">Belongs to the intercrine beta (chemokine CC) family.</text>
</comment>
<dbReference type="GO" id="GO:0048020">
    <property type="term" value="F:CCR chemokine receptor binding"/>
    <property type="evidence" value="ECO:0007669"/>
    <property type="project" value="TreeGrafter"/>
</dbReference>
<dbReference type="CDD" id="cd00272">
    <property type="entry name" value="Chemokine_CC"/>
    <property type="match status" value="1"/>
</dbReference>
<dbReference type="GO" id="GO:0070098">
    <property type="term" value="P:chemokine-mediated signaling pathway"/>
    <property type="evidence" value="ECO:0007669"/>
    <property type="project" value="TreeGrafter"/>
</dbReference>
<proteinExistence type="inferred from homology"/>
<dbReference type="Pfam" id="PF00048">
    <property type="entry name" value="IL8"/>
    <property type="match status" value="1"/>
</dbReference>
<dbReference type="FunFam" id="2.40.50.40:FF:000002">
    <property type="entry name" value="C-C motif chemokine"/>
    <property type="match status" value="1"/>
</dbReference>
<evidence type="ECO:0000259" key="6">
    <source>
        <dbReference type="SMART" id="SM00199"/>
    </source>
</evidence>
<dbReference type="GO" id="GO:0005615">
    <property type="term" value="C:extracellular space"/>
    <property type="evidence" value="ECO:0007669"/>
    <property type="project" value="UniProtKB-KW"/>
</dbReference>